<keyword evidence="2" id="KW-1185">Reference proteome</keyword>
<proteinExistence type="predicted"/>
<accession>I7C700</accession>
<dbReference type="HOGENOM" id="CLU_092774_0_0_14"/>
<reference evidence="1 2" key="1">
    <citation type="journal article" date="2012" name="J. Bacteriol.">
        <title>Genome Sequence of "Candidatus Mycoplasma haemolamae" Strain Purdue, a Red Blood Cell Pathogen of Alpacas (Vicugna pacos) and Llamas (Lama glama).</title>
        <authorList>
            <person name="Guimaraes A.M."/>
            <person name="Toth B."/>
            <person name="Santos A.P."/>
            <person name="do Nascimento N.C."/>
            <person name="Kritchevsky J.E."/>
            <person name="Messick J.B."/>
        </authorList>
    </citation>
    <scope>NUCLEOTIDE SEQUENCE [LARGE SCALE GENOMIC DNA]</scope>
    <source>
        <strain evidence="1 2">Purdue</strain>
    </source>
</reference>
<evidence type="ECO:0000313" key="2">
    <source>
        <dbReference type="Proteomes" id="UP000006502"/>
    </source>
</evidence>
<protein>
    <submittedName>
        <fullName evidence="1">Uncharacterized protein</fullName>
    </submittedName>
</protein>
<dbReference type="AlphaFoldDB" id="I7C700"/>
<dbReference type="EMBL" id="CP003731">
    <property type="protein sequence ID" value="AFO52332.1"/>
    <property type="molecule type" value="Genomic_DNA"/>
</dbReference>
<gene>
    <name evidence="1" type="ordered locus">MHLP_03760</name>
</gene>
<dbReference type="STRING" id="1212765.MHLP_03760"/>
<organism evidence="1 2">
    <name type="scientific">Mycoplasma haematolamae (strain Purdue)</name>
    <dbReference type="NCBI Taxonomy" id="1212765"/>
    <lineage>
        <taxon>Bacteria</taxon>
        <taxon>Bacillati</taxon>
        <taxon>Mycoplasmatota</taxon>
        <taxon>Mollicutes</taxon>
        <taxon>Mycoplasmataceae</taxon>
        <taxon>Mycoplasma</taxon>
    </lineage>
</organism>
<reference evidence="2" key="2">
    <citation type="submission" date="2012-07" db="EMBL/GenBank/DDBJ databases">
        <title>Complete genome sequence of 'Candidatus Mycoplasma haemolamae'.</title>
        <authorList>
            <person name="Guimaraes A.M.S."/>
            <person name="Toth B."/>
            <person name="Santos A.P."/>
            <person name="Nascimento N.C."/>
            <person name="Sojka J.E."/>
            <person name="Messick J.B."/>
        </authorList>
    </citation>
    <scope>NUCLEOTIDE SEQUENCE [LARGE SCALE GENOMIC DNA]</scope>
    <source>
        <strain evidence="2">Purdue</strain>
    </source>
</reference>
<dbReference type="Proteomes" id="UP000006502">
    <property type="component" value="Chromosome"/>
</dbReference>
<dbReference type="KEGG" id="mhl:MHLP_03760"/>
<name>I7C700_MYCHA</name>
<dbReference type="PATRIC" id="fig|1212765.3.peg.852"/>
<evidence type="ECO:0000313" key="1">
    <source>
        <dbReference type="EMBL" id="AFO52332.1"/>
    </source>
</evidence>
<sequence length="273" mass="30083">MTLTSIWLKGLSQQGKIYLATSSLALGAGVTGSLAVDSTRGSIWQGVSYVGSSISGFLGKAVEASSAPPRPGNSSDQSVNEIFVTAWDGLALLVSSGAKWAWSSLVYAGSKLTVLKETYGVVKGWAANVYSFLKENYEALWVFIKNSFTFIDLEKIYGLLTDNSKTSKVVEVIKKEGQGGWKSMMSDLKDIADKAKTIPFNSSKAFQKIMKKLMEKPDDMSITGTRLSILKGFVSNQQQNNKDQINSLIDFFAKEDQEIKDFKWTWFTDTKKK</sequence>